<evidence type="ECO:0000256" key="1">
    <source>
        <dbReference type="SAM" id="SignalP"/>
    </source>
</evidence>
<dbReference type="SUPFAM" id="SSF56601">
    <property type="entry name" value="beta-lactamase/transpeptidase-like"/>
    <property type="match status" value="1"/>
</dbReference>
<evidence type="ECO:0000259" key="2">
    <source>
        <dbReference type="Pfam" id="PF00144"/>
    </source>
</evidence>
<dbReference type="InterPro" id="IPR001466">
    <property type="entry name" value="Beta-lactam-related"/>
</dbReference>
<proteinExistence type="predicted"/>
<dbReference type="EC" id="3.1.1.103" evidence="3"/>
<dbReference type="Pfam" id="PF00144">
    <property type="entry name" value="Beta-lactamase"/>
    <property type="match status" value="1"/>
</dbReference>
<dbReference type="Gene3D" id="3.40.710.10">
    <property type="entry name" value="DD-peptidase/beta-lactamase superfamily"/>
    <property type="match status" value="1"/>
</dbReference>
<dbReference type="EMBL" id="CP155447">
    <property type="protein sequence ID" value="XBH07651.1"/>
    <property type="molecule type" value="Genomic_DNA"/>
</dbReference>
<sequence length="402" mass="43807">MTRFSWSPFSRTIASITLVLATVGGAVAQETGERVKPGVAAAISQQMRQFIAAKEISGAVTLVASPSRTLHVVASGKADIGGDRPMRPDTIFWIASMTKPITATAVLMLQEEGKLSIDDPVEKHLPEFAKLATTQGTPARVTLRHLLTHTSGMGEISPKEAREIKNLAGLIPLYVAKPVSFEPGSKWVYCQSGINTAARIVEVVSGEPFDTFLDRRLFKPLGMNDTTFYLSDEQVSRLAQPYRKTSQGELELAENRILYGKGPTSRDRFPAANGGLFSTAQDYARFCQLILRGGEFDGTRYLKPDSVKLMTSLQTQDLKTGFTPGNGWGLGWCVVREPQGVTAMLSPGSFGHGGAYGTQAWIDPAKERIYILMVQRENFPNADASDVRASFQKEATSDKTSH</sequence>
<name>A0AAU7CSL2_9BACT</name>
<dbReference type="PANTHER" id="PTHR43283">
    <property type="entry name" value="BETA-LACTAMASE-RELATED"/>
    <property type="match status" value="1"/>
</dbReference>
<protein>
    <submittedName>
        <fullName evidence="3">Serine hydrolase domain-containing protein</fullName>
        <ecNumber evidence="3">3.1.1.103</ecNumber>
    </submittedName>
</protein>
<feature type="signal peptide" evidence="1">
    <location>
        <begin position="1"/>
        <end position="28"/>
    </location>
</feature>
<dbReference type="AlphaFoldDB" id="A0AAU7CSL2"/>
<dbReference type="RefSeq" id="WP_406700491.1">
    <property type="nucleotide sequence ID" value="NZ_CP155447.1"/>
</dbReference>
<reference evidence="3" key="1">
    <citation type="submission" date="2024-05" db="EMBL/GenBank/DDBJ databases">
        <title>Planctomycetes of the genus Singulisphaera possess chitinolytic capabilities.</title>
        <authorList>
            <person name="Ivanova A."/>
        </authorList>
    </citation>
    <scope>NUCLEOTIDE SEQUENCE</scope>
    <source>
        <strain evidence="3">Ch08T</strain>
    </source>
</reference>
<dbReference type="InterPro" id="IPR012338">
    <property type="entry name" value="Beta-lactam/transpept-like"/>
</dbReference>
<dbReference type="InterPro" id="IPR050789">
    <property type="entry name" value="Diverse_Enzym_Activities"/>
</dbReference>
<feature type="domain" description="Beta-lactamase-related" evidence="2">
    <location>
        <begin position="45"/>
        <end position="386"/>
    </location>
</feature>
<gene>
    <name evidence="3" type="ORF">V5E97_16925</name>
</gene>
<keyword evidence="3" id="KW-0378">Hydrolase</keyword>
<dbReference type="PANTHER" id="PTHR43283:SF3">
    <property type="entry name" value="BETA-LACTAMASE FAMILY PROTEIN (AFU_ORTHOLOGUE AFUA_5G07500)"/>
    <property type="match status" value="1"/>
</dbReference>
<feature type="chain" id="PRO_5043974978" evidence="1">
    <location>
        <begin position="29"/>
        <end position="402"/>
    </location>
</feature>
<dbReference type="GO" id="GO:0016787">
    <property type="term" value="F:hydrolase activity"/>
    <property type="evidence" value="ECO:0007669"/>
    <property type="project" value="UniProtKB-KW"/>
</dbReference>
<organism evidence="3">
    <name type="scientific">Singulisphaera sp. Ch08</name>
    <dbReference type="NCBI Taxonomy" id="3120278"/>
    <lineage>
        <taxon>Bacteria</taxon>
        <taxon>Pseudomonadati</taxon>
        <taxon>Planctomycetota</taxon>
        <taxon>Planctomycetia</taxon>
        <taxon>Isosphaerales</taxon>
        <taxon>Isosphaeraceae</taxon>
        <taxon>Singulisphaera</taxon>
    </lineage>
</organism>
<keyword evidence="1" id="KW-0732">Signal</keyword>
<evidence type="ECO:0000313" key="3">
    <source>
        <dbReference type="EMBL" id="XBH07651.1"/>
    </source>
</evidence>
<accession>A0AAU7CSL2</accession>